<gene>
    <name evidence="3" type="ORF">KC729_01380</name>
</gene>
<name>A0A956LVN1_UNCEI</name>
<feature type="region of interest" description="Disordered" evidence="1">
    <location>
        <begin position="29"/>
        <end position="63"/>
    </location>
</feature>
<dbReference type="Pfam" id="PF19765">
    <property type="entry name" value="DUF6252"/>
    <property type="match status" value="1"/>
</dbReference>
<evidence type="ECO:0000256" key="1">
    <source>
        <dbReference type="SAM" id="MobiDB-lite"/>
    </source>
</evidence>
<feature type="compositionally biased region" description="Polar residues" evidence="1">
    <location>
        <begin position="47"/>
        <end position="61"/>
    </location>
</feature>
<dbReference type="PROSITE" id="PS51257">
    <property type="entry name" value="PROKAR_LIPOPROTEIN"/>
    <property type="match status" value="1"/>
</dbReference>
<dbReference type="InterPro" id="IPR046219">
    <property type="entry name" value="DUF6252"/>
</dbReference>
<comment type="caution">
    <text evidence="3">The sequence shown here is derived from an EMBL/GenBank/DDBJ whole genome shotgun (WGS) entry which is preliminary data.</text>
</comment>
<evidence type="ECO:0008006" key="5">
    <source>
        <dbReference type="Google" id="ProtNLM"/>
    </source>
</evidence>
<evidence type="ECO:0000313" key="3">
    <source>
        <dbReference type="EMBL" id="MCA9726304.1"/>
    </source>
</evidence>
<feature type="signal peptide" evidence="2">
    <location>
        <begin position="1"/>
        <end position="31"/>
    </location>
</feature>
<protein>
    <recommendedName>
        <fullName evidence="5">Carboxypeptidase regulatory-like domain-containing protein</fullName>
    </recommendedName>
</protein>
<dbReference type="Proteomes" id="UP000697710">
    <property type="component" value="Unassembled WGS sequence"/>
</dbReference>
<dbReference type="EMBL" id="JAGQHR010000017">
    <property type="protein sequence ID" value="MCA9726304.1"/>
    <property type="molecule type" value="Genomic_DNA"/>
</dbReference>
<evidence type="ECO:0000256" key="2">
    <source>
        <dbReference type="SAM" id="SignalP"/>
    </source>
</evidence>
<dbReference type="AlphaFoldDB" id="A0A956LVN1"/>
<proteinExistence type="predicted"/>
<reference evidence="3" key="2">
    <citation type="journal article" date="2021" name="Microbiome">
        <title>Successional dynamics and alternative stable states in a saline activated sludge microbial community over 9 years.</title>
        <authorList>
            <person name="Wang Y."/>
            <person name="Ye J."/>
            <person name="Ju F."/>
            <person name="Liu L."/>
            <person name="Boyd J.A."/>
            <person name="Deng Y."/>
            <person name="Parks D.H."/>
            <person name="Jiang X."/>
            <person name="Yin X."/>
            <person name="Woodcroft B.J."/>
            <person name="Tyson G.W."/>
            <person name="Hugenholtz P."/>
            <person name="Polz M.F."/>
            <person name="Zhang T."/>
        </authorList>
    </citation>
    <scope>NUCLEOTIDE SEQUENCE</scope>
    <source>
        <strain evidence="3">HKST-UBA01</strain>
    </source>
</reference>
<organism evidence="3 4">
    <name type="scientific">Eiseniibacteriota bacterium</name>
    <dbReference type="NCBI Taxonomy" id="2212470"/>
    <lineage>
        <taxon>Bacteria</taxon>
        <taxon>Candidatus Eiseniibacteriota</taxon>
    </lineage>
</organism>
<evidence type="ECO:0000313" key="4">
    <source>
        <dbReference type="Proteomes" id="UP000697710"/>
    </source>
</evidence>
<sequence length="325" mass="33009">MPKLRPRPRLASRLLGSLGLVTILLSGCGGGSDSGPTGTEDPDPEENQSTMSATVNGQPWTPTADGIRAEALDDVPGGYRILGTYPLGAGGRTIDLELYNIDAPGTYPLGVNATVFGGYASVQNTSGSLWHTRYSGASGEVVVTQVAGAHIVGTFSFTATPFPSNPATGSVDVTAGAFDAMVEGTVLPVPDDTGSSLSASFGGTAFTASTIAVTLNPGRKQISVLNTDFNMLILLDAVEAPGVYPLAPGSPSRTAAVTAGSEAPAGTNCCWTSIPDAEGQVTVAALTANRMTGSFEMRLLPQPGSPAGDTLAITTGTFDLGLVQR</sequence>
<reference evidence="3" key="1">
    <citation type="submission" date="2020-04" db="EMBL/GenBank/DDBJ databases">
        <authorList>
            <person name="Zhang T."/>
        </authorList>
    </citation>
    <scope>NUCLEOTIDE SEQUENCE</scope>
    <source>
        <strain evidence="3">HKST-UBA01</strain>
    </source>
</reference>
<accession>A0A956LVN1</accession>
<feature type="chain" id="PRO_5037768308" description="Carboxypeptidase regulatory-like domain-containing protein" evidence="2">
    <location>
        <begin position="32"/>
        <end position="325"/>
    </location>
</feature>
<keyword evidence="2" id="KW-0732">Signal</keyword>